<dbReference type="PANTHER" id="PTHR22999:SF23">
    <property type="entry name" value="SORTING NEXIN-16"/>
    <property type="match status" value="1"/>
</dbReference>
<accession>A0ABP0DML5</accession>
<dbReference type="EMBL" id="CAWUOM010000054">
    <property type="protein sequence ID" value="CAK7269084.1"/>
    <property type="molecule type" value="Genomic_DNA"/>
</dbReference>
<evidence type="ECO:0000313" key="5">
    <source>
        <dbReference type="EMBL" id="CAK7269084.1"/>
    </source>
</evidence>
<feature type="region of interest" description="Disordered" evidence="3">
    <location>
        <begin position="1"/>
        <end position="77"/>
    </location>
</feature>
<sequence length="640" mass="70151">MTTLTASKPKAGAPPANPREKDSTKTTTMPTATISSSLTTAKKPSKHQATNPLSSNSSLPPASRRAPPPLPRAAGIDPLSDKATILLIRRTLCPRDGATQGQNGTGVDAASTPIEDLLPPLTSRNDVDLQLYALLAVIVREFVSTWYSKITPEDDQFVTEIVQIFAHCTRALEQRLRKVDIESLLFDELPALLDNHVRAYRASQRPLVRPPVESDPRVIYHALWPLPALSPVPPRLFTEAVGFERSARPASNTADDIRDPVSDSSLALEQATNEAAYRQLLVRGLLAVLLPTEDLENECLTSLVTQIMAELLVGNVLASRVAEPWMMFEIVGLVAKIVREKMDGDRDKDKEPKEATMRKKRAVAAQLLRQSSQQDRLAMTAGSFFWSVLRVGFALFTSLRFLVASFTLSQTLPTRGIVVRSEGTGSEVLKDVKDSSFLDVKVAPSSASVYSIATSVAGTDEPVMPVLAFSVWGTISNIVQLDVRMPWLFGSLSMLQWLVMAGPWRIAALNGPLDRLFSHYIRKYALDAALLSILLRSIRGAIFPGNKFGTTPPTLVAPANDAELSALKRRTAETVYTVWNDKKKPSEAMIAEIEGGLLDVFDDAYCNKHLLYGILEAILVRLVPELAENGVLGLWEERLS</sequence>
<comment type="caution">
    <text evidence="5">The sequence shown here is derived from an EMBL/GenBank/DDBJ whole genome shotgun (WGS) entry which is preliminary data.</text>
</comment>
<protein>
    <recommendedName>
        <fullName evidence="4">PXA domain-containing protein</fullName>
    </recommendedName>
</protein>
<evidence type="ECO:0000256" key="3">
    <source>
        <dbReference type="SAM" id="MobiDB-lite"/>
    </source>
</evidence>
<feature type="compositionally biased region" description="Low complexity" evidence="3">
    <location>
        <begin position="51"/>
        <end position="65"/>
    </location>
</feature>
<dbReference type="Pfam" id="PF02194">
    <property type="entry name" value="PXA"/>
    <property type="match status" value="1"/>
</dbReference>
<evidence type="ECO:0000259" key="4">
    <source>
        <dbReference type="PROSITE" id="PS51207"/>
    </source>
</evidence>
<evidence type="ECO:0000256" key="2">
    <source>
        <dbReference type="ARBA" id="ARBA00022490"/>
    </source>
</evidence>
<dbReference type="Proteomes" id="UP001642501">
    <property type="component" value="Unassembled WGS sequence"/>
</dbReference>
<gene>
    <name evidence="5" type="ORF">SEPCBS57363_003422</name>
</gene>
<dbReference type="PANTHER" id="PTHR22999">
    <property type="entry name" value="PX SERINE/THREONINE KINASE PXK"/>
    <property type="match status" value="1"/>
</dbReference>
<keyword evidence="2" id="KW-0963">Cytoplasm</keyword>
<proteinExistence type="predicted"/>
<keyword evidence="6" id="KW-1185">Reference proteome</keyword>
<dbReference type="InterPro" id="IPR003114">
    <property type="entry name" value="Phox_assoc"/>
</dbReference>
<comment type="subcellular location">
    <subcellularLocation>
        <location evidence="1">Cytoplasm</location>
    </subcellularLocation>
</comment>
<dbReference type="SMART" id="SM00313">
    <property type="entry name" value="PXA"/>
    <property type="match status" value="1"/>
</dbReference>
<reference evidence="5 6" key="1">
    <citation type="submission" date="2024-01" db="EMBL/GenBank/DDBJ databases">
        <authorList>
            <person name="Allen C."/>
            <person name="Tagirdzhanova G."/>
        </authorList>
    </citation>
    <scope>NUCLEOTIDE SEQUENCE [LARGE SCALE GENOMIC DNA]</scope>
    <source>
        <strain evidence="5 6">CBS 573.63</strain>
    </source>
</reference>
<dbReference type="PROSITE" id="PS51207">
    <property type="entry name" value="PXA"/>
    <property type="match status" value="1"/>
</dbReference>
<dbReference type="InterPro" id="IPR051837">
    <property type="entry name" value="SortingNexin/PXDomain-PKLike"/>
</dbReference>
<evidence type="ECO:0000256" key="1">
    <source>
        <dbReference type="ARBA" id="ARBA00004496"/>
    </source>
</evidence>
<evidence type="ECO:0000313" key="6">
    <source>
        <dbReference type="Proteomes" id="UP001642501"/>
    </source>
</evidence>
<name>A0ABP0DML5_9PEZI</name>
<organism evidence="5 6">
    <name type="scientific">Sporothrix epigloea</name>
    <dbReference type="NCBI Taxonomy" id="1892477"/>
    <lineage>
        <taxon>Eukaryota</taxon>
        <taxon>Fungi</taxon>
        <taxon>Dikarya</taxon>
        <taxon>Ascomycota</taxon>
        <taxon>Pezizomycotina</taxon>
        <taxon>Sordariomycetes</taxon>
        <taxon>Sordariomycetidae</taxon>
        <taxon>Ophiostomatales</taxon>
        <taxon>Ophiostomataceae</taxon>
        <taxon>Sporothrix</taxon>
    </lineage>
</organism>
<feature type="domain" description="PXA" evidence="4">
    <location>
        <begin position="124"/>
        <end position="335"/>
    </location>
</feature>
<feature type="compositionally biased region" description="Polar residues" evidence="3">
    <location>
        <begin position="25"/>
        <end position="50"/>
    </location>
</feature>